<reference evidence="4" key="1">
    <citation type="submission" date="2023-07" db="EMBL/GenBank/DDBJ databases">
        <title>30 novel species of actinomycetes from the DSMZ collection.</title>
        <authorList>
            <person name="Nouioui I."/>
        </authorList>
    </citation>
    <scope>NUCLEOTIDE SEQUENCE [LARGE SCALE GENOMIC DNA]</scope>
    <source>
        <strain evidence="4">DSM 45055</strain>
    </source>
</reference>
<proteinExistence type="predicted"/>
<feature type="chain" id="PRO_5046157518" evidence="2">
    <location>
        <begin position="28"/>
        <end position="135"/>
    </location>
</feature>
<feature type="compositionally biased region" description="Low complexity" evidence="1">
    <location>
        <begin position="38"/>
        <end position="48"/>
    </location>
</feature>
<feature type="signal peptide" evidence="2">
    <location>
        <begin position="1"/>
        <end position="27"/>
    </location>
</feature>
<feature type="compositionally biased region" description="Gly residues" evidence="1">
    <location>
        <begin position="86"/>
        <end position="100"/>
    </location>
</feature>
<comment type="caution">
    <text evidence="3">The sequence shown here is derived from an EMBL/GenBank/DDBJ whole genome shotgun (WGS) entry which is preliminary data.</text>
</comment>
<keyword evidence="2" id="KW-0732">Signal</keyword>
<accession>A0ABU2KT31</accession>
<protein>
    <submittedName>
        <fullName evidence="3">Uncharacterized protein</fullName>
    </submittedName>
</protein>
<feature type="region of interest" description="Disordered" evidence="1">
    <location>
        <begin position="29"/>
        <end position="135"/>
    </location>
</feature>
<gene>
    <name evidence="3" type="ORF">RM446_09440</name>
</gene>
<evidence type="ECO:0000313" key="4">
    <source>
        <dbReference type="Proteomes" id="UP001183226"/>
    </source>
</evidence>
<sequence length="135" mass="13213">MRKSPFALACGSAAVALGLLVAGAATTADRTPVPQDMSVSAAPPVAARPEPRHTPDPAPTGDGAAVPRAEQVARSAAARLRAGLGEALGPGAPGTAGEGLGVTFRPGPRTGAGRRNAAVAEDPAPHEFGPNLLTG</sequence>
<evidence type="ECO:0000256" key="2">
    <source>
        <dbReference type="SAM" id="SignalP"/>
    </source>
</evidence>
<organism evidence="3 4">
    <name type="scientific">Streptomonospora wellingtoniae</name>
    <dbReference type="NCBI Taxonomy" id="3075544"/>
    <lineage>
        <taxon>Bacteria</taxon>
        <taxon>Bacillati</taxon>
        <taxon>Actinomycetota</taxon>
        <taxon>Actinomycetes</taxon>
        <taxon>Streptosporangiales</taxon>
        <taxon>Nocardiopsidaceae</taxon>
        <taxon>Streptomonospora</taxon>
    </lineage>
</organism>
<evidence type="ECO:0000313" key="3">
    <source>
        <dbReference type="EMBL" id="MDT0302332.1"/>
    </source>
</evidence>
<dbReference type="EMBL" id="JAVREK010000007">
    <property type="protein sequence ID" value="MDT0302332.1"/>
    <property type="molecule type" value="Genomic_DNA"/>
</dbReference>
<evidence type="ECO:0000256" key="1">
    <source>
        <dbReference type="SAM" id="MobiDB-lite"/>
    </source>
</evidence>
<dbReference type="Proteomes" id="UP001183226">
    <property type="component" value="Unassembled WGS sequence"/>
</dbReference>
<feature type="compositionally biased region" description="Low complexity" evidence="1">
    <location>
        <begin position="76"/>
        <end position="85"/>
    </location>
</feature>
<name>A0ABU2KT31_9ACTN</name>
<dbReference type="RefSeq" id="WP_311544806.1">
    <property type="nucleotide sequence ID" value="NZ_JAVREK010000007.1"/>
</dbReference>
<keyword evidence="4" id="KW-1185">Reference proteome</keyword>